<dbReference type="SUPFAM" id="SSF69118">
    <property type="entry name" value="AhpD-like"/>
    <property type="match status" value="1"/>
</dbReference>
<sequence>MSSITANAVVPDLLDSLLNLQPGTALHDVRHAREKVVSATQGSQELFFAAELGNNLSLCERLWVAYYAARLTPQAALAAHYLAQLHEQGIDNTTLASIDAGNLEALGDSRLAAILGFTRTLIESPVHGDKAALRTLQQQGLSTEEIVVLAQLIAFVSYQVRLAAGLTALSRAGAA</sequence>
<dbReference type="Proteomes" id="UP000037931">
    <property type="component" value="Unassembled WGS sequence"/>
</dbReference>
<accession>A0A0M9GG20</accession>
<evidence type="ECO:0008006" key="3">
    <source>
        <dbReference type="Google" id="ProtNLM"/>
    </source>
</evidence>
<name>A0A0M9GG20_9PSED</name>
<dbReference type="OrthoDB" id="7011094at2"/>
<organism evidence="1 2">
    <name type="scientific">Pseudomonas asplenii</name>
    <dbReference type="NCBI Taxonomy" id="53407"/>
    <lineage>
        <taxon>Bacteria</taxon>
        <taxon>Pseudomonadati</taxon>
        <taxon>Pseudomonadota</taxon>
        <taxon>Gammaproteobacteria</taxon>
        <taxon>Pseudomonadales</taxon>
        <taxon>Pseudomonadaceae</taxon>
        <taxon>Pseudomonas</taxon>
    </lineage>
</organism>
<gene>
    <name evidence="1" type="ORF">PF66_03428</name>
</gene>
<proteinExistence type="predicted"/>
<dbReference type="AlphaFoldDB" id="A0A0M9GG20"/>
<dbReference type="Gene3D" id="1.20.1290.10">
    <property type="entry name" value="AhpD-like"/>
    <property type="match status" value="1"/>
</dbReference>
<evidence type="ECO:0000313" key="2">
    <source>
        <dbReference type="Proteomes" id="UP000037931"/>
    </source>
</evidence>
<dbReference type="InterPro" id="IPR029032">
    <property type="entry name" value="AhpD-like"/>
</dbReference>
<reference evidence="1 2" key="1">
    <citation type="journal article" date="2015" name="PLoS ONE">
        <title>Rice-Infecting Pseudomonas Genomes Are Highly Accessorized and Harbor Multiple Putative Virulence Mechanisms to Cause Sheath Brown Rot.</title>
        <authorList>
            <person name="Quibod I.L."/>
            <person name="Grande G."/>
            <person name="Oreiro E.G."/>
            <person name="Borja F.N."/>
            <person name="Dossa G.S."/>
            <person name="Mauleon R."/>
            <person name="Cruz C.V."/>
            <person name="Oliva R."/>
        </authorList>
    </citation>
    <scope>NUCLEOTIDE SEQUENCE [LARGE SCALE GENOMIC DNA]</scope>
    <source>
        <strain evidence="1 2">IRRI 6609</strain>
    </source>
</reference>
<dbReference type="EMBL" id="JSYZ01000011">
    <property type="protein sequence ID" value="KPA90294.1"/>
    <property type="molecule type" value="Genomic_DNA"/>
</dbReference>
<dbReference type="PATRIC" id="fig|50340.43.peg.725"/>
<dbReference type="RefSeq" id="WP_054059183.1">
    <property type="nucleotide sequence ID" value="NZ_JSYZ01000011.1"/>
</dbReference>
<evidence type="ECO:0000313" key="1">
    <source>
        <dbReference type="EMBL" id="KPA90294.1"/>
    </source>
</evidence>
<comment type="caution">
    <text evidence="1">The sequence shown here is derived from an EMBL/GenBank/DDBJ whole genome shotgun (WGS) entry which is preliminary data.</text>
</comment>
<protein>
    <recommendedName>
        <fullName evidence="3">CMD domain protein, Avi_7170 family</fullName>
    </recommendedName>
</protein>
<dbReference type="STRING" id="50340.PF66_03428"/>
<keyword evidence="2" id="KW-1185">Reference proteome</keyword>